<dbReference type="EMBL" id="DRBW01000046">
    <property type="protein sequence ID" value="HDM89810.1"/>
    <property type="molecule type" value="Genomic_DNA"/>
</dbReference>
<organism evidence="1">
    <name type="scientific">candidate division WOR-3 bacterium</name>
    <dbReference type="NCBI Taxonomy" id="2052148"/>
    <lineage>
        <taxon>Bacteria</taxon>
        <taxon>Bacteria division WOR-3</taxon>
    </lineage>
</organism>
<evidence type="ECO:0000313" key="1">
    <source>
        <dbReference type="EMBL" id="HDM89810.1"/>
    </source>
</evidence>
<reference evidence="1" key="1">
    <citation type="journal article" date="2020" name="mSystems">
        <title>Genome- and Community-Level Interaction Insights into Carbon Utilization and Element Cycling Functions of Hydrothermarchaeota in Hydrothermal Sediment.</title>
        <authorList>
            <person name="Zhou Z."/>
            <person name="Liu Y."/>
            <person name="Xu W."/>
            <person name="Pan J."/>
            <person name="Luo Z.H."/>
            <person name="Li M."/>
        </authorList>
    </citation>
    <scope>NUCLEOTIDE SEQUENCE [LARGE SCALE GENOMIC DNA]</scope>
    <source>
        <strain evidence="1">HyVt-237</strain>
    </source>
</reference>
<accession>A0A7C1BB39</accession>
<dbReference type="AlphaFoldDB" id="A0A7C1BB39"/>
<name>A0A7C1BB39_UNCW3</name>
<protein>
    <submittedName>
        <fullName evidence="1">DUF505 domain-containing protein</fullName>
    </submittedName>
</protein>
<dbReference type="Pfam" id="PF04458">
    <property type="entry name" value="DUF505"/>
    <property type="match status" value="2"/>
</dbReference>
<proteinExistence type="predicted"/>
<sequence>MVIHKRHAQLLKIAGEKGIKFSDVEGDDINYLDQLDKMGLIELDEEGVFAPTYSGALLTETIESAPEFGGLPLEEWDEDFRFIGSEIISMLHTAYLAQGRTGAIFEKELAERGFSSDGKLTPIAYSVIELFEKAHPRLVISRELADYLRKMPPGPGYRKHLPAGKHILLELEGMRLLSFSIPRSDIYSLSGLGQQLRAAIIHSAPAYEVIIDERILKAFLNGNYRDLPEFDKLVAMAFVKPDGELLTAGRHLIPAARIYFEGPITVNPSVDLQLFDICALKCLEELEAKGEIPTEEAVADLIKKNFKLENINVRKHLYRLVAARLADICFGGDEECFRLTDWGREACEDQKRERPIPAHAVKSITLTRMEYTAPEYDWFIKGEKAGLTGNGYPSKSGLLYARIASNARRIPFIDGTAASALRLIPLTRGIYVEELRALWKEKDDLDDVLSGLDAALVVDLLPGGALILTEVGKLIKRAIQGCPESTQYPVTPALALLVSRLGDHLEKGTEFTEALKKTEKELGFPSKYVENLVLAARRCRYLSARNLTQNGKYLREATKLLAEIREIWEEIAV</sequence>
<dbReference type="Proteomes" id="UP000885931">
    <property type="component" value="Unassembled WGS sequence"/>
</dbReference>
<dbReference type="InterPro" id="IPR007548">
    <property type="entry name" value="DUF505"/>
</dbReference>
<comment type="caution">
    <text evidence="1">The sequence shown here is derived from an EMBL/GenBank/DDBJ whole genome shotgun (WGS) entry which is preliminary data.</text>
</comment>
<gene>
    <name evidence="1" type="ORF">ENG67_01200</name>
</gene>